<protein>
    <recommendedName>
        <fullName evidence="3">Filament integrity protein fraC</fullName>
    </recommendedName>
</protein>
<evidence type="ECO:0000313" key="2">
    <source>
        <dbReference type="EMBL" id="WNZ25113.1"/>
    </source>
</evidence>
<reference evidence="2" key="1">
    <citation type="submission" date="2020-05" db="EMBL/GenBank/DDBJ databases">
        <authorList>
            <person name="Zhu T."/>
            <person name="Keshari N."/>
            <person name="Lu X."/>
        </authorList>
    </citation>
    <scope>NUCLEOTIDE SEQUENCE</scope>
    <source>
        <strain evidence="2">NK1-12</strain>
    </source>
</reference>
<evidence type="ECO:0008006" key="3">
    <source>
        <dbReference type="Google" id="ProtNLM"/>
    </source>
</evidence>
<dbReference type="AlphaFoldDB" id="A0AA97ARD1"/>
<gene>
    <name evidence="2" type="ORF">HJG54_21170</name>
</gene>
<dbReference type="Pfam" id="PF24301">
    <property type="entry name" value="FraC"/>
    <property type="match status" value="1"/>
</dbReference>
<feature type="transmembrane region" description="Helical" evidence="1">
    <location>
        <begin position="51"/>
        <end position="72"/>
    </location>
</feature>
<accession>A0AA97ARD1</accession>
<dbReference type="InterPro" id="IPR054663">
    <property type="entry name" value="FraC"/>
</dbReference>
<feature type="transmembrane region" description="Helical" evidence="1">
    <location>
        <begin position="103"/>
        <end position="130"/>
    </location>
</feature>
<keyword evidence="1" id="KW-1133">Transmembrane helix</keyword>
<organism evidence="2">
    <name type="scientific">Leptolyngbya sp. NK1-12</name>
    <dbReference type="NCBI Taxonomy" id="2547451"/>
    <lineage>
        <taxon>Bacteria</taxon>
        <taxon>Bacillati</taxon>
        <taxon>Cyanobacteriota</taxon>
        <taxon>Cyanophyceae</taxon>
        <taxon>Leptolyngbyales</taxon>
        <taxon>Leptolyngbyaceae</taxon>
        <taxon>Leptolyngbya group</taxon>
        <taxon>Leptolyngbya</taxon>
    </lineage>
</organism>
<sequence>MVTDVFPFRAIVMQCLLLTVAIAVESTVLLQMLRTADDQPYAPRQCIQYAMVMNLLSTVLGWFTIFSFFSLATSLPSDWSRDLETALLNLIFFEPLAGPSRGFLVIAGFVTFFASFIVKQVGLWGFRWLLQSELPQISRESDTEKDKFSKDGIRELRKEPREDQLNINAVLFANAWSYSAILIILLIFAF</sequence>
<dbReference type="RefSeq" id="WP_316431228.1">
    <property type="nucleotide sequence ID" value="NZ_CP053586.1"/>
</dbReference>
<keyword evidence="1" id="KW-0472">Membrane</keyword>
<dbReference type="NCBIfam" id="NF045624">
    <property type="entry name" value="filament_FraC"/>
    <property type="match status" value="1"/>
</dbReference>
<feature type="transmembrane region" description="Helical" evidence="1">
    <location>
        <begin position="167"/>
        <end position="189"/>
    </location>
</feature>
<dbReference type="EMBL" id="CP053586">
    <property type="protein sequence ID" value="WNZ25113.1"/>
    <property type="molecule type" value="Genomic_DNA"/>
</dbReference>
<evidence type="ECO:0000256" key="1">
    <source>
        <dbReference type="SAM" id="Phobius"/>
    </source>
</evidence>
<keyword evidence="1" id="KW-0812">Transmembrane</keyword>
<proteinExistence type="predicted"/>
<name>A0AA97ARD1_9CYAN</name>
<feature type="transmembrane region" description="Helical" evidence="1">
    <location>
        <begin position="6"/>
        <end position="30"/>
    </location>
</feature>